<comment type="caution">
    <text evidence="1">The sequence shown here is derived from an EMBL/GenBank/DDBJ whole genome shotgun (WGS) entry which is preliminary data.</text>
</comment>
<dbReference type="InterPro" id="IPR036465">
    <property type="entry name" value="vWFA_dom_sf"/>
</dbReference>
<dbReference type="SUPFAM" id="SSF53300">
    <property type="entry name" value="vWA-like"/>
    <property type="match status" value="1"/>
</dbReference>
<sequence length="543" mass="62018">MKAYDEDGRADLYLNYIIGAVQRYYDYPQLQSYFRDLKQYDYENHEIYEDLLWTGLENCAFLRGKDERPVLSNLRRSYAKRFLGRFGAAGTDDALGAKYILDQVKIVHFRKALGETPKMSAMVAKLLADLEFDAGMNTEEIMLRMDRIIRDYFKAGFIPRRRGLKKQKKHRAPFFMKLFRRRIVDSSIGMEPDEKDEGVTGANLSWVSSENRKQKSYRKYIEEHYGAPILTEEKTLALEQKLCYGNHENCHLYFTRGEFDTVADNSGAVALRKNDALRQRELNKNFYLENTAKNKSSIAKLTNIIRNAILLDLEDSTSRALAGKLEAGRVWRNVLVNDNRIFSRKLKDLALDLSVDIMLDASASQDNRQAVIAAEAYIIAESLTRCSIPVRVFSFCSEKFHTVINLFRDYGEVGGNDRIFNYFSAGCNRDGLAVRTAVHMIRDTPYEHKLLIVLSDGLPYDPQGVYVRNVSRDYGGAAAVSDTAQEVRKGWQDGISIYCVFTGSDSSIPDAQKIYGHNLAYIKSQTRFADIVGVLLQNELKSF</sequence>
<name>A0A644WWA6_9ZZZZ</name>
<dbReference type="AlphaFoldDB" id="A0A644WWA6"/>
<organism evidence="1">
    <name type="scientific">bioreactor metagenome</name>
    <dbReference type="NCBI Taxonomy" id="1076179"/>
    <lineage>
        <taxon>unclassified sequences</taxon>
        <taxon>metagenomes</taxon>
        <taxon>ecological metagenomes</taxon>
    </lineage>
</organism>
<gene>
    <name evidence="1" type="ORF">SDC9_54492</name>
</gene>
<dbReference type="EMBL" id="VSSQ01001421">
    <property type="protein sequence ID" value="MPM08180.1"/>
    <property type="molecule type" value="Genomic_DNA"/>
</dbReference>
<dbReference type="PANTHER" id="PTHR41248:SF1">
    <property type="entry name" value="NORD PROTEIN"/>
    <property type="match status" value="1"/>
</dbReference>
<proteinExistence type="predicted"/>
<reference evidence="1" key="1">
    <citation type="submission" date="2019-08" db="EMBL/GenBank/DDBJ databases">
        <authorList>
            <person name="Kucharzyk K."/>
            <person name="Murdoch R.W."/>
            <person name="Higgins S."/>
            <person name="Loffler F."/>
        </authorList>
    </citation>
    <scope>NUCLEOTIDE SEQUENCE</scope>
</reference>
<evidence type="ECO:0000313" key="1">
    <source>
        <dbReference type="EMBL" id="MPM08180.1"/>
    </source>
</evidence>
<evidence type="ECO:0008006" key="2">
    <source>
        <dbReference type="Google" id="ProtNLM"/>
    </source>
</evidence>
<dbReference type="InterPro" id="IPR051928">
    <property type="entry name" value="NorD/CobT"/>
</dbReference>
<accession>A0A644WWA6</accession>
<protein>
    <recommendedName>
        <fullName evidence="2">VWFA domain-containing protein</fullName>
    </recommendedName>
</protein>
<dbReference type="Gene3D" id="3.40.50.410">
    <property type="entry name" value="von Willebrand factor, type A domain"/>
    <property type="match status" value="1"/>
</dbReference>
<dbReference type="PANTHER" id="PTHR41248">
    <property type="entry name" value="NORD PROTEIN"/>
    <property type="match status" value="1"/>
</dbReference>